<sequence>MNRSFLTSVLQTLCVTSLLTLSVSAAAEETITIKGELLFSSLPQLGEFQGPLAEPLVFEATVVEDASLAESTVVFGVAEEYLNATRALTMQISTAAGEVLYSESVTADEFALASYLELYSVFAYGASANNYPSGTAFWALISGGEDRFVDREISLGADLVSRGVGMGAAASIANLFADTSGYPVLATGSYNYAFLYYDQSVNNQTGEGYQGIVQGYATSVSYGVEDFSLEAVQAACDTSSSCAMKLIQQWRKQGSISVHEANALRQAFQASK</sequence>
<accession>A0A432XN16</accession>
<reference evidence="3" key="1">
    <citation type="journal article" date="2018" name="Front. Microbiol.">
        <title>Genome-Based Analysis Reveals the Taxonomy and Diversity of the Family Idiomarinaceae.</title>
        <authorList>
            <person name="Liu Y."/>
            <person name="Lai Q."/>
            <person name="Shao Z."/>
        </authorList>
    </citation>
    <scope>NUCLEOTIDE SEQUENCE [LARGE SCALE GENOMIC DNA]</scope>
    <source>
        <strain evidence="3">SW15</strain>
    </source>
</reference>
<dbReference type="Proteomes" id="UP000286678">
    <property type="component" value="Unassembled WGS sequence"/>
</dbReference>
<proteinExistence type="predicted"/>
<feature type="chain" id="PRO_5019327293" evidence="1">
    <location>
        <begin position="28"/>
        <end position="272"/>
    </location>
</feature>
<keyword evidence="1" id="KW-0732">Signal</keyword>
<evidence type="ECO:0000313" key="3">
    <source>
        <dbReference type="Proteomes" id="UP000286678"/>
    </source>
</evidence>
<organism evidence="2 3">
    <name type="scientific">Pseudidiomarina aquimaris</name>
    <dbReference type="NCBI Taxonomy" id="641841"/>
    <lineage>
        <taxon>Bacteria</taxon>
        <taxon>Pseudomonadati</taxon>
        <taxon>Pseudomonadota</taxon>
        <taxon>Gammaproteobacteria</taxon>
        <taxon>Alteromonadales</taxon>
        <taxon>Idiomarinaceae</taxon>
        <taxon>Pseudidiomarina</taxon>
    </lineage>
</organism>
<dbReference type="RefSeq" id="WP_126832993.1">
    <property type="nucleotide sequence ID" value="NZ_PIPT01000002.1"/>
</dbReference>
<name>A0A432XN16_9GAMM</name>
<keyword evidence="3" id="KW-1185">Reference proteome</keyword>
<dbReference type="OrthoDB" id="6235255at2"/>
<protein>
    <submittedName>
        <fullName evidence="2">Uncharacterized protein</fullName>
    </submittedName>
</protein>
<comment type="caution">
    <text evidence="2">The sequence shown here is derived from an EMBL/GenBank/DDBJ whole genome shotgun (WGS) entry which is preliminary data.</text>
</comment>
<feature type="signal peptide" evidence="1">
    <location>
        <begin position="1"/>
        <end position="27"/>
    </location>
</feature>
<dbReference type="EMBL" id="PIPT01000002">
    <property type="protein sequence ID" value="RUO50105.1"/>
    <property type="molecule type" value="Genomic_DNA"/>
</dbReference>
<dbReference type="AlphaFoldDB" id="A0A432XN16"/>
<evidence type="ECO:0000313" key="2">
    <source>
        <dbReference type="EMBL" id="RUO50105.1"/>
    </source>
</evidence>
<evidence type="ECO:0000256" key="1">
    <source>
        <dbReference type="SAM" id="SignalP"/>
    </source>
</evidence>
<gene>
    <name evidence="2" type="ORF">CWE21_02985</name>
</gene>